<feature type="transmembrane region" description="Helical" evidence="1">
    <location>
        <begin position="42"/>
        <end position="63"/>
    </location>
</feature>
<feature type="transmembrane region" description="Helical" evidence="1">
    <location>
        <begin position="69"/>
        <end position="88"/>
    </location>
</feature>
<name>A0A7W7I5W7_9ACTN</name>
<dbReference type="AlphaFoldDB" id="A0A7W7I5W7"/>
<dbReference type="EMBL" id="JACHNH010000001">
    <property type="protein sequence ID" value="MBB4767008.1"/>
    <property type="molecule type" value="Genomic_DNA"/>
</dbReference>
<evidence type="ECO:0000313" key="3">
    <source>
        <dbReference type="EMBL" id="MBB4767008.1"/>
    </source>
</evidence>
<evidence type="ECO:0000313" key="4">
    <source>
        <dbReference type="Proteomes" id="UP000578112"/>
    </source>
</evidence>
<dbReference type="RefSeq" id="WP_203709423.1">
    <property type="nucleotide sequence ID" value="NZ_BOMK01000040.1"/>
</dbReference>
<dbReference type="NCBIfam" id="NF033633">
    <property type="entry name" value="SLATT_2"/>
    <property type="match status" value="1"/>
</dbReference>
<keyword evidence="1" id="KW-1133">Transmembrane helix</keyword>
<proteinExistence type="predicted"/>
<dbReference type="Proteomes" id="UP000578112">
    <property type="component" value="Unassembled WGS sequence"/>
</dbReference>
<feature type="domain" description="SMODS and SLOG-associating 2TM effector" evidence="2">
    <location>
        <begin position="3"/>
        <end position="174"/>
    </location>
</feature>
<organism evidence="3 4">
    <name type="scientific">Actinoplanes digitatis</name>
    <dbReference type="NCBI Taxonomy" id="1868"/>
    <lineage>
        <taxon>Bacteria</taxon>
        <taxon>Bacillati</taxon>
        <taxon>Actinomycetota</taxon>
        <taxon>Actinomycetes</taxon>
        <taxon>Micromonosporales</taxon>
        <taxon>Micromonosporaceae</taxon>
        <taxon>Actinoplanes</taxon>
    </lineage>
</organism>
<evidence type="ECO:0000256" key="1">
    <source>
        <dbReference type="SAM" id="Phobius"/>
    </source>
</evidence>
<evidence type="ECO:0000259" key="2">
    <source>
        <dbReference type="Pfam" id="PF18183"/>
    </source>
</evidence>
<comment type="caution">
    <text evidence="3">The sequence shown here is derived from an EMBL/GenBank/DDBJ whole genome shotgun (WGS) entry which is preliminary data.</text>
</comment>
<dbReference type="Pfam" id="PF18183">
    <property type="entry name" value="SLATT_2"/>
    <property type="match status" value="1"/>
</dbReference>
<gene>
    <name evidence="3" type="ORF">BJ971_007564</name>
</gene>
<sequence>MDEWRDPAATLERLRAWAEANAAEARDWYLRDKASKRVGSRALRALAILFAIVGGVAPLLAATEGRSANWGYVMLALAAGCVAFDHFFGLSSGWMRDITTARALERRLGKFRFAWTTVNADAAFGVDVITAKAGLDLIEQFVSDVADLIDGETAEWLTEFRANITNFAAHEAQISAGGDRS</sequence>
<keyword evidence="4" id="KW-1185">Reference proteome</keyword>
<protein>
    <recommendedName>
        <fullName evidence="2">SMODS and SLOG-associating 2TM effector domain-containing protein</fullName>
    </recommendedName>
</protein>
<accession>A0A7W7I5W7</accession>
<keyword evidence="1" id="KW-0812">Transmembrane</keyword>
<dbReference type="NCBIfam" id="NF033634">
    <property type="entry name" value="SLATT_1"/>
    <property type="match status" value="1"/>
</dbReference>
<keyword evidence="1" id="KW-0472">Membrane</keyword>
<reference evidence="3 4" key="1">
    <citation type="submission" date="2020-08" db="EMBL/GenBank/DDBJ databases">
        <title>Sequencing the genomes of 1000 actinobacteria strains.</title>
        <authorList>
            <person name="Klenk H.-P."/>
        </authorList>
    </citation>
    <scope>NUCLEOTIDE SEQUENCE [LARGE SCALE GENOMIC DNA]</scope>
    <source>
        <strain evidence="3 4">DSM 43149</strain>
    </source>
</reference>
<dbReference type="InterPro" id="IPR040688">
    <property type="entry name" value="SLATT_2"/>
</dbReference>